<dbReference type="PANTHER" id="PTHR11963:SF23">
    <property type="entry name" value="CYTOSOL AMINOPEPTIDASE"/>
    <property type="match status" value="1"/>
</dbReference>
<feature type="binding site" evidence="7">
    <location>
        <position position="352"/>
    </location>
    <ligand>
        <name>Mn(2+)</name>
        <dbReference type="ChEBI" id="CHEBI:29035"/>
        <label>1</label>
    </ligand>
</feature>
<dbReference type="EC" id="3.4.11.10" evidence="7"/>
<feature type="binding site" evidence="7">
    <location>
        <position position="275"/>
    </location>
    <ligand>
        <name>Mn(2+)</name>
        <dbReference type="ChEBI" id="CHEBI:29035"/>
        <label>1</label>
    </ligand>
</feature>
<evidence type="ECO:0000256" key="6">
    <source>
        <dbReference type="ARBA" id="ARBA00022801"/>
    </source>
</evidence>
<dbReference type="PRINTS" id="PR00481">
    <property type="entry name" value="LAMNOPPTDASE"/>
</dbReference>
<keyword evidence="7" id="KW-0479">Metal-binding</keyword>
<dbReference type="HAMAP" id="MF_00181">
    <property type="entry name" value="Cytosol_peptidase_M17"/>
    <property type="match status" value="1"/>
</dbReference>
<feature type="binding site" evidence="7">
    <location>
        <position position="293"/>
    </location>
    <ligand>
        <name>Mn(2+)</name>
        <dbReference type="ChEBI" id="CHEBI:29035"/>
        <label>2</label>
    </ligand>
</feature>
<dbReference type="InterPro" id="IPR008283">
    <property type="entry name" value="Peptidase_M17_N"/>
</dbReference>
<evidence type="ECO:0000256" key="3">
    <source>
        <dbReference type="ARBA" id="ARBA00009528"/>
    </source>
</evidence>
<dbReference type="InterPro" id="IPR011356">
    <property type="entry name" value="Leucine_aapep/pepB"/>
</dbReference>
<dbReference type="Gene3D" id="3.40.220.10">
    <property type="entry name" value="Leucine Aminopeptidase, subunit E, domain 1"/>
    <property type="match status" value="1"/>
</dbReference>
<evidence type="ECO:0000313" key="9">
    <source>
        <dbReference type="EMBL" id="OGH78299.1"/>
    </source>
</evidence>
<evidence type="ECO:0000256" key="5">
    <source>
        <dbReference type="ARBA" id="ARBA00022670"/>
    </source>
</evidence>
<evidence type="ECO:0000259" key="8">
    <source>
        <dbReference type="PROSITE" id="PS00631"/>
    </source>
</evidence>
<dbReference type="SUPFAM" id="SSF52949">
    <property type="entry name" value="Macro domain-like"/>
    <property type="match status" value="1"/>
</dbReference>
<dbReference type="NCBIfam" id="NF002074">
    <property type="entry name" value="PRK00913.1-4"/>
    <property type="match status" value="1"/>
</dbReference>
<comment type="function">
    <text evidence="7">Presumably involved in the processing and regular turnover of intracellular proteins. Catalyzes the removal of unsubstituted N-terminal amino acids from various peptides.</text>
</comment>
<accession>A0A1F6N303</accession>
<comment type="catalytic activity">
    <reaction evidence="1 7">
        <text>Release of an N-terminal amino acid, Xaa-|-Yaa-, in which Xaa is preferably Leu, but may be other amino acids including Pro although not Arg or Lys, and Yaa may be Pro. Amino acid amides and methyl esters are also readily hydrolyzed, but rates on arylamides are exceedingly low.</text>
        <dbReference type="EC" id="3.4.11.1"/>
    </reaction>
</comment>
<dbReference type="Gene3D" id="3.40.630.10">
    <property type="entry name" value="Zn peptidases"/>
    <property type="match status" value="1"/>
</dbReference>
<dbReference type="InterPro" id="IPR023042">
    <property type="entry name" value="Peptidase_M17_leu_NH2_pept"/>
</dbReference>
<comment type="caution">
    <text evidence="9">The sequence shown here is derived from an EMBL/GenBank/DDBJ whole genome shotgun (WGS) entry which is preliminary data.</text>
</comment>
<keyword evidence="6 7" id="KW-0378">Hydrolase</keyword>
<feature type="active site" evidence="7">
    <location>
        <position position="282"/>
    </location>
</feature>
<dbReference type="EMBL" id="MFQH01000014">
    <property type="protein sequence ID" value="OGH78299.1"/>
    <property type="molecule type" value="Genomic_DNA"/>
</dbReference>
<feature type="binding site" evidence="7">
    <location>
        <position position="354"/>
    </location>
    <ligand>
        <name>Mn(2+)</name>
        <dbReference type="ChEBI" id="CHEBI:29035"/>
        <label>1</label>
    </ligand>
</feature>
<protein>
    <recommendedName>
        <fullName evidence="7">Probable cytosol aminopeptidase</fullName>
        <ecNumber evidence="7">3.4.11.1</ecNumber>
    </recommendedName>
    <alternativeName>
        <fullName evidence="7">Leucine aminopeptidase</fullName>
        <shortName evidence="7">LAP</shortName>
        <ecNumber evidence="7">3.4.11.10</ecNumber>
    </alternativeName>
    <alternativeName>
        <fullName evidence="7">Leucyl aminopeptidase</fullName>
    </alternativeName>
</protein>
<evidence type="ECO:0000256" key="2">
    <source>
        <dbReference type="ARBA" id="ARBA00000967"/>
    </source>
</evidence>
<dbReference type="PANTHER" id="PTHR11963">
    <property type="entry name" value="LEUCINE AMINOPEPTIDASE-RELATED"/>
    <property type="match status" value="1"/>
</dbReference>
<dbReference type="CDD" id="cd00433">
    <property type="entry name" value="Peptidase_M17"/>
    <property type="match status" value="1"/>
</dbReference>
<feature type="binding site" evidence="7">
    <location>
        <position position="354"/>
    </location>
    <ligand>
        <name>Mn(2+)</name>
        <dbReference type="ChEBI" id="CHEBI:29035"/>
        <label>2</label>
    </ligand>
</feature>
<dbReference type="Pfam" id="PF02789">
    <property type="entry name" value="Peptidase_M17_N"/>
    <property type="match status" value="1"/>
</dbReference>
<comment type="similarity">
    <text evidence="3 7">Belongs to the peptidase M17 family.</text>
</comment>
<proteinExistence type="inferred from homology"/>
<dbReference type="EC" id="3.4.11.1" evidence="7"/>
<dbReference type="PROSITE" id="PS00631">
    <property type="entry name" value="CYTOSOL_AP"/>
    <property type="match status" value="1"/>
</dbReference>
<name>A0A1F6N303_9BACT</name>
<keyword evidence="7" id="KW-0963">Cytoplasm</keyword>
<sequence>MFKLSFSVTPADCVILPMFEEADLEPAVKSLDAEHNGIIQTAFETEDFSGKKMQISLLYTHNKQSPRLLLTGLGPKKELTVRRFKQVIGAAIIAAQSKKAQKISVLIPKEVITAFDPTRAISQATVAATVAAYSFDEYKQKDTRVSEVTSITFFGAFESDAKKILERAVAEGKIIGEAINYTRHLGNVPPTIMTPAYLAQSAIDLAQKHPNIKVKVLSRPEMKKLGMGCLLGVAQGSAKEPKFIILEYFGLPQADSKNNKKTKPIVLAGKGITYDSGGLSIKPSNYMNDMKFDMLGAASVLGVILALAELKIKKNVVGLLPSCENMPDGDAYRPDDILVAMDGTSVHITNTDAEGRLILADALCYAAKYEPKEVIDLATLTGHCRVALGMDRSGLFTTEEKMAEKLLVASGEVGEQLWRLPLGEEFTEGNKSEVADIDNSGVGDNRLAGASVAAAFLQYFVKYPWAHIDMSCCYYTPKGRPWIRAGANGFGVETLVEYIRN</sequence>
<dbReference type="GO" id="GO:0005737">
    <property type="term" value="C:cytoplasm"/>
    <property type="evidence" value="ECO:0007669"/>
    <property type="project" value="UniProtKB-SubCell"/>
</dbReference>
<dbReference type="AlphaFoldDB" id="A0A1F6N303"/>
<comment type="cofactor">
    <cofactor evidence="7">
        <name>Mn(2+)</name>
        <dbReference type="ChEBI" id="CHEBI:29035"/>
    </cofactor>
    <text evidence="7">Binds 2 manganese ions per subunit.</text>
</comment>
<gene>
    <name evidence="7" type="primary">pepA</name>
    <name evidence="9" type="ORF">A2983_04055</name>
</gene>
<evidence type="ECO:0000256" key="7">
    <source>
        <dbReference type="HAMAP-Rule" id="MF_00181"/>
    </source>
</evidence>
<dbReference type="GO" id="GO:0030145">
    <property type="term" value="F:manganese ion binding"/>
    <property type="evidence" value="ECO:0007669"/>
    <property type="project" value="UniProtKB-UniRule"/>
</dbReference>
<evidence type="ECO:0000313" key="10">
    <source>
        <dbReference type="Proteomes" id="UP000177040"/>
    </source>
</evidence>
<dbReference type="SUPFAM" id="SSF53187">
    <property type="entry name" value="Zn-dependent exopeptidases"/>
    <property type="match status" value="1"/>
</dbReference>
<dbReference type="GO" id="GO:0006508">
    <property type="term" value="P:proteolysis"/>
    <property type="evidence" value="ECO:0007669"/>
    <property type="project" value="UniProtKB-KW"/>
</dbReference>
<reference evidence="9 10" key="1">
    <citation type="journal article" date="2016" name="Nat. Commun.">
        <title>Thousands of microbial genomes shed light on interconnected biogeochemical processes in an aquifer system.</title>
        <authorList>
            <person name="Anantharaman K."/>
            <person name="Brown C.T."/>
            <person name="Hug L.A."/>
            <person name="Sharon I."/>
            <person name="Castelle C.J."/>
            <person name="Probst A.J."/>
            <person name="Thomas B.C."/>
            <person name="Singh A."/>
            <person name="Wilkins M.J."/>
            <person name="Karaoz U."/>
            <person name="Brodie E.L."/>
            <person name="Williams K.H."/>
            <person name="Hubbard S.S."/>
            <person name="Banfield J.F."/>
        </authorList>
    </citation>
    <scope>NUCLEOTIDE SEQUENCE [LARGE SCALE GENOMIC DNA]</scope>
</reference>
<dbReference type="InterPro" id="IPR000819">
    <property type="entry name" value="Peptidase_M17_C"/>
</dbReference>
<feature type="binding site" evidence="7">
    <location>
        <position position="270"/>
    </location>
    <ligand>
        <name>Mn(2+)</name>
        <dbReference type="ChEBI" id="CHEBI:29035"/>
        <label>2</label>
    </ligand>
</feature>
<dbReference type="Proteomes" id="UP000177040">
    <property type="component" value="Unassembled WGS sequence"/>
</dbReference>
<evidence type="ECO:0000256" key="1">
    <source>
        <dbReference type="ARBA" id="ARBA00000135"/>
    </source>
</evidence>
<keyword evidence="4 7" id="KW-0031">Aminopeptidase</keyword>
<dbReference type="InterPro" id="IPR043472">
    <property type="entry name" value="Macro_dom-like"/>
</dbReference>
<evidence type="ECO:0000256" key="4">
    <source>
        <dbReference type="ARBA" id="ARBA00022438"/>
    </source>
</evidence>
<organism evidence="9 10">
    <name type="scientific">Candidatus Magasanikbacteria bacterium RIFCSPLOWO2_01_FULL_40_15</name>
    <dbReference type="NCBI Taxonomy" id="1798686"/>
    <lineage>
        <taxon>Bacteria</taxon>
        <taxon>Candidatus Magasanikiibacteriota</taxon>
    </lineage>
</organism>
<comment type="catalytic activity">
    <reaction evidence="2 7">
        <text>Release of an N-terminal amino acid, preferentially leucine, but not glutamic or aspartic acids.</text>
        <dbReference type="EC" id="3.4.11.10"/>
    </reaction>
</comment>
<dbReference type="GO" id="GO:0070006">
    <property type="term" value="F:metalloaminopeptidase activity"/>
    <property type="evidence" value="ECO:0007669"/>
    <property type="project" value="InterPro"/>
</dbReference>
<feature type="binding site" evidence="7">
    <location>
        <position position="275"/>
    </location>
    <ligand>
        <name>Mn(2+)</name>
        <dbReference type="ChEBI" id="CHEBI:29035"/>
        <label>2</label>
    </ligand>
</feature>
<dbReference type="Pfam" id="PF00883">
    <property type="entry name" value="Peptidase_M17"/>
    <property type="match status" value="1"/>
</dbReference>
<feature type="active site" evidence="7">
    <location>
        <position position="356"/>
    </location>
</feature>
<keyword evidence="7" id="KW-0464">Manganese</keyword>
<feature type="domain" description="Cytosol aminopeptidase" evidence="8">
    <location>
        <begin position="350"/>
        <end position="357"/>
    </location>
</feature>
<comment type="subcellular location">
    <subcellularLocation>
        <location evidence="7">Cytoplasm</location>
    </subcellularLocation>
</comment>
<keyword evidence="5 7" id="KW-0645">Protease</keyword>